<organism evidence="1 2">
    <name type="scientific">Fusarium austroamericanum</name>
    <dbReference type="NCBI Taxonomy" id="282268"/>
    <lineage>
        <taxon>Eukaryota</taxon>
        <taxon>Fungi</taxon>
        <taxon>Dikarya</taxon>
        <taxon>Ascomycota</taxon>
        <taxon>Pezizomycotina</taxon>
        <taxon>Sordariomycetes</taxon>
        <taxon>Hypocreomycetidae</taxon>
        <taxon>Hypocreales</taxon>
        <taxon>Nectriaceae</taxon>
        <taxon>Fusarium</taxon>
    </lineage>
</organism>
<gene>
    <name evidence="1" type="ORF">FAUST_11761</name>
</gene>
<keyword evidence="2" id="KW-1185">Reference proteome</keyword>
<dbReference type="Proteomes" id="UP000537989">
    <property type="component" value="Unassembled WGS sequence"/>
</dbReference>
<dbReference type="AlphaFoldDB" id="A0AAN5YYN1"/>
<name>A0AAN5YYN1_FUSAU</name>
<evidence type="ECO:0000313" key="2">
    <source>
        <dbReference type="Proteomes" id="UP000537989"/>
    </source>
</evidence>
<proteinExistence type="predicted"/>
<protein>
    <submittedName>
        <fullName evidence="1">Uncharacterized protein</fullName>
    </submittedName>
</protein>
<sequence length="344" mass="36598">MQRATIHTNEVTDTITISGTGTVTTYIDTTVTAGATATVYTGGTSTVTTVVATTVTKAAPSVVVIPETEVHCGVLGYSGSPPVLVTVGSFSFDQCKDLCTDGPFFGLNPVKCRCYSEPMKYSVIMETNSDIVFYDMLCPSASEPIAARSLAKRAVSLVRVPDYLPSKSPSDVSSACSCLIKKPSAPAIITTTGKVTKTVTITQVREATALVSKQLSSFVINKKTSTSVRFATTTKTDSKTLMQTDRQSATVTTLKSFVVTDFNQLVYVTKMVTIEDTRFNTVSSTTYISTVTKTDYKTAVVTDAKPTTITKDVSITRETSVSTKTVLTGGSTITSGTTTIYGRM</sequence>
<dbReference type="EMBL" id="JAAMOD010000587">
    <property type="protein sequence ID" value="KAF5227457.1"/>
    <property type="molecule type" value="Genomic_DNA"/>
</dbReference>
<comment type="caution">
    <text evidence="1">The sequence shown here is derived from an EMBL/GenBank/DDBJ whole genome shotgun (WGS) entry which is preliminary data.</text>
</comment>
<evidence type="ECO:0000313" key="1">
    <source>
        <dbReference type="EMBL" id="KAF5227457.1"/>
    </source>
</evidence>
<reference evidence="1 2" key="1">
    <citation type="submission" date="2020-02" db="EMBL/GenBank/DDBJ databases">
        <title>Identification and distribution of gene clusters putatively required for synthesis of sphingolipid metabolism inhibitors in phylogenetically diverse species of the filamentous fungus Fusarium.</title>
        <authorList>
            <person name="Kim H.-S."/>
            <person name="Busman M."/>
            <person name="Brown D.W."/>
            <person name="Divon H."/>
            <person name="Uhlig S."/>
            <person name="Proctor R.H."/>
        </authorList>
    </citation>
    <scope>NUCLEOTIDE SEQUENCE [LARGE SCALE GENOMIC DNA]</scope>
    <source>
        <strain evidence="1 2">NRRL 2903</strain>
    </source>
</reference>
<accession>A0AAN5YYN1</accession>